<proteinExistence type="predicted"/>
<dbReference type="EMBL" id="DVLU01000097">
    <property type="protein sequence ID" value="HIT86018.1"/>
    <property type="molecule type" value="Genomic_DNA"/>
</dbReference>
<reference evidence="1" key="1">
    <citation type="submission" date="2020-10" db="EMBL/GenBank/DDBJ databases">
        <authorList>
            <person name="Gilroy R."/>
        </authorList>
    </citation>
    <scope>NUCLEOTIDE SEQUENCE</scope>
    <source>
        <strain evidence="1">CHK181-108</strain>
    </source>
</reference>
<dbReference type="PANTHER" id="PTHR43481">
    <property type="entry name" value="FRUCTOSE-1-PHOSPHATE PHOSPHATASE"/>
    <property type="match status" value="1"/>
</dbReference>
<protein>
    <submittedName>
        <fullName evidence="1">HAD family phosphatase</fullName>
    </submittedName>
</protein>
<name>A0A9D1H4B7_9FIRM</name>
<dbReference type="InterPro" id="IPR051806">
    <property type="entry name" value="HAD-like_SPP"/>
</dbReference>
<dbReference type="Gene3D" id="3.40.50.1000">
    <property type="entry name" value="HAD superfamily/HAD-like"/>
    <property type="match status" value="1"/>
</dbReference>
<dbReference type="Gene3D" id="1.10.150.240">
    <property type="entry name" value="Putative phosphatase, domain 2"/>
    <property type="match status" value="1"/>
</dbReference>
<gene>
    <name evidence="1" type="ORF">IAA60_08990</name>
</gene>
<dbReference type="InterPro" id="IPR006439">
    <property type="entry name" value="HAD-SF_hydro_IA"/>
</dbReference>
<dbReference type="InterPro" id="IPR023198">
    <property type="entry name" value="PGP-like_dom2"/>
</dbReference>
<dbReference type="InterPro" id="IPR023214">
    <property type="entry name" value="HAD_sf"/>
</dbReference>
<dbReference type="GO" id="GO:0050308">
    <property type="term" value="F:sugar-phosphatase activity"/>
    <property type="evidence" value="ECO:0007669"/>
    <property type="project" value="TreeGrafter"/>
</dbReference>
<sequence>MKGAIFDIDGTLLDSMGAWWDACRSFFTRYGLYFTDEQGVELKEMRLEDSLPMLIKRYGLSVTPAEAIDEIKKEVVNAYKTSIPLKPYAKEYLEKLKRGGVRTAVATSGYKELCQTAFKRLGVFELIDEYAFSQEVNKSKEHPDIYLLAAKRLGAEPNECTVYEDIVAGIKSAKQGGFSACAIYDPSNEGDTDVLKQCADHYITGWKALL</sequence>
<evidence type="ECO:0000313" key="2">
    <source>
        <dbReference type="Proteomes" id="UP000824165"/>
    </source>
</evidence>
<dbReference type="Pfam" id="PF00702">
    <property type="entry name" value="Hydrolase"/>
    <property type="match status" value="1"/>
</dbReference>
<dbReference type="PANTHER" id="PTHR43481:SF4">
    <property type="entry name" value="GLYCEROL-1-PHOSPHATE PHOSPHOHYDROLASE 1-RELATED"/>
    <property type="match status" value="1"/>
</dbReference>
<dbReference type="SFLD" id="SFLDS00003">
    <property type="entry name" value="Haloacid_Dehalogenase"/>
    <property type="match status" value="1"/>
</dbReference>
<dbReference type="SUPFAM" id="SSF56784">
    <property type="entry name" value="HAD-like"/>
    <property type="match status" value="1"/>
</dbReference>
<dbReference type="SFLD" id="SFLDG01129">
    <property type="entry name" value="C1.5:_HAD__Beta-PGM__Phosphata"/>
    <property type="match status" value="1"/>
</dbReference>
<dbReference type="InterPro" id="IPR036412">
    <property type="entry name" value="HAD-like_sf"/>
</dbReference>
<evidence type="ECO:0000313" key="1">
    <source>
        <dbReference type="EMBL" id="HIT86018.1"/>
    </source>
</evidence>
<accession>A0A9D1H4B7</accession>
<organism evidence="1 2">
    <name type="scientific">Candidatus Ornithomonoglobus intestinigallinarum</name>
    <dbReference type="NCBI Taxonomy" id="2840894"/>
    <lineage>
        <taxon>Bacteria</taxon>
        <taxon>Bacillati</taxon>
        <taxon>Bacillota</taxon>
        <taxon>Clostridia</taxon>
        <taxon>Candidatus Ornithomonoglobus</taxon>
    </lineage>
</organism>
<reference evidence="1" key="2">
    <citation type="journal article" date="2021" name="PeerJ">
        <title>Extensive microbial diversity within the chicken gut microbiome revealed by metagenomics and culture.</title>
        <authorList>
            <person name="Gilroy R."/>
            <person name="Ravi A."/>
            <person name="Getino M."/>
            <person name="Pursley I."/>
            <person name="Horton D.L."/>
            <person name="Alikhan N.F."/>
            <person name="Baker D."/>
            <person name="Gharbi K."/>
            <person name="Hall N."/>
            <person name="Watson M."/>
            <person name="Adriaenssens E.M."/>
            <person name="Foster-Nyarko E."/>
            <person name="Jarju S."/>
            <person name="Secka A."/>
            <person name="Antonio M."/>
            <person name="Oren A."/>
            <person name="Chaudhuri R.R."/>
            <person name="La Ragione R."/>
            <person name="Hildebrand F."/>
            <person name="Pallen M.J."/>
        </authorList>
    </citation>
    <scope>NUCLEOTIDE SEQUENCE</scope>
    <source>
        <strain evidence="1">CHK181-108</strain>
    </source>
</reference>
<dbReference type="NCBIfam" id="TIGR01509">
    <property type="entry name" value="HAD-SF-IA-v3"/>
    <property type="match status" value="1"/>
</dbReference>
<comment type="caution">
    <text evidence="1">The sequence shown here is derived from an EMBL/GenBank/DDBJ whole genome shotgun (WGS) entry which is preliminary data.</text>
</comment>
<dbReference type="PRINTS" id="PR00413">
    <property type="entry name" value="HADHALOGNASE"/>
</dbReference>
<dbReference type="AlphaFoldDB" id="A0A9D1H4B7"/>
<dbReference type="Proteomes" id="UP000824165">
    <property type="component" value="Unassembled WGS sequence"/>
</dbReference>